<evidence type="ECO:0000313" key="2">
    <source>
        <dbReference type="EMBL" id="GBQ07295.1"/>
    </source>
</evidence>
<name>A0ABQ0P2U6_9PROT</name>
<keyword evidence="3" id="KW-1185">Reference proteome</keyword>
<accession>A0ABQ0P2U6</accession>
<dbReference type="Proteomes" id="UP001062901">
    <property type="component" value="Unassembled WGS sequence"/>
</dbReference>
<comment type="caution">
    <text evidence="2">The sequence shown here is derived from an EMBL/GenBank/DDBJ whole genome shotgun (WGS) entry which is preliminary data.</text>
</comment>
<feature type="region of interest" description="Disordered" evidence="1">
    <location>
        <begin position="111"/>
        <end position="141"/>
    </location>
</feature>
<evidence type="ECO:0000313" key="3">
    <source>
        <dbReference type="Proteomes" id="UP001062901"/>
    </source>
</evidence>
<proteinExistence type="predicted"/>
<evidence type="ECO:0000256" key="1">
    <source>
        <dbReference type="SAM" id="MobiDB-lite"/>
    </source>
</evidence>
<gene>
    <name evidence="2" type="ORF">AA15669_1320</name>
</gene>
<sequence length="141" mass="15644">MAQQTVTVFCRLPSGIVLSLYPEGEAERRAEAEKAKRPDMSVMKAIQSVTLNGAKHDPRFHPMHNSILGLAGRTEVPSDFWEAWKKQNATSSLLKEHIIFAEANASRGEGRLGELKDMKTGFEGRPATDYSPDESAMQAQR</sequence>
<organism evidence="2 3">
    <name type="scientific">Saccharibacter floricola DSM 15669</name>
    <dbReference type="NCBI Taxonomy" id="1123227"/>
    <lineage>
        <taxon>Bacteria</taxon>
        <taxon>Pseudomonadati</taxon>
        <taxon>Pseudomonadota</taxon>
        <taxon>Alphaproteobacteria</taxon>
        <taxon>Acetobacterales</taxon>
        <taxon>Acetobacteraceae</taxon>
        <taxon>Saccharibacter</taxon>
    </lineage>
</organism>
<dbReference type="EMBL" id="BAQD01000022">
    <property type="protein sequence ID" value="GBQ07295.1"/>
    <property type="molecule type" value="Genomic_DNA"/>
</dbReference>
<reference evidence="2" key="1">
    <citation type="submission" date="2013-04" db="EMBL/GenBank/DDBJ databases">
        <title>The genome sequencing project of 58 acetic acid bacteria.</title>
        <authorList>
            <person name="Okamoto-Kainuma A."/>
            <person name="Ishikawa M."/>
            <person name="Umino S."/>
            <person name="Koizumi Y."/>
            <person name="Shiwa Y."/>
            <person name="Yoshikawa H."/>
            <person name="Matsutani M."/>
            <person name="Matsushita K."/>
        </authorList>
    </citation>
    <scope>NUCLEOTIDE SEQUENCE</scope>
    <source>
        <strain evidence="2">DSM 15669</strain>
    </source>
</reference>
<dbReference type="RefSeq" id="WP_018979437.1">
    <property type="nucleotide sequence ID" value="NZ_BAQD01000022.1"/>
</dbReference>
<protein>
    <submittedName>
        <fullName evidence="2">Uncharacterized protein</fullName>
    </submittedName>
</protein>
<feature type="compositionally biased region" description="Basic and acidic residues" evidence="1">
    <location>
        <begin position="111"/>
        <end position="122"/>
    </location>
</feature>